<comment type="similarity">
    <text evidence="1">Belongs to the FAD-dependent oxidoreductase family.</text>
</comment>
<dbReference type="Bgee" id="ENSPREG00000012910">
    <property type="expression patterns" value="Expressed in caudal fin and 1 other cell type or tissue"/>
</dbReference>
<comment type="catalytic activity">
    <reaction evidence="9">
        <text>menadione + NADH + H(+) = menadiol + NAD(+)</text>
        <dbReference type="Rhea" id="RHEA:69695"/>
        <dbReference type="ChEBI" id="CHEBI:6746"/>
        <dbReference type="ChEBI" id="CHEBI:15378"/>
        <dbReference type="ChEBI" id="CHEBI:28869"/>
        <dbReference type="ChEBI" id="CHEBI:57540"/>
        <dbReference type="ChEBI" id="CHEBI:57945"/>
    </reaction>
    <physiologicalReaction direction="left-to-right" evidence="9">
        <dbReference type="Rhea" id="RHEA:69696"/>
    </physiologicalReaction>
</comment>
<dbReference type="STRING" id="8081.ENSPREP00000019091"/>
<dbReference type="Pfam" id="PF07992">
    <property type="entry name" value="Pyr_redox_2"/>
    <property type="match status" value="1"/>
</dbReference>
<keyword evidence="16" id="KW-1185">Reference proteome</keyword>
<keyword evidence="3" id="KW-0274">FAD</keyword>
<evidence type="ECO:0000256" key="6">
    <source>
        <dbReference type="ARBA" id="ARBA00040253"/>
    </source>
</evidence>
<comment type="catalytic activity">
    <reaction evidence="11">
        <text>phylloquinone + NADH + H(+) = phylloquinol + NAD(+)</text>
        <dbReference type="Rhea" id="RHEA:74075"/>
        <dbReference type="ChEBI" id="CHEBI:15378"/>
        <dbReference type="ChEBI" id="CHEBI:18067"/>
        <dbReference type="ChEBI" id="CHEBI:28433"/>
        <dbReference type="ChEBI" id="CHEBI:57540"/>
        <dbReference type="ChEBI" id="CHEBI:57945"/>
    </reaction>
    <physiologicalReaction direction="left-to-right" evidence="11">
        <dbReference type="Rhea" id="RHEA:74076"/>
    </physiologicalReaction>
</comment>
<evidence type="ECO:0000256" key="11">
    <source>
        <dbReference type="ARBA" id="ARBA00049275"/>
    </source>
</evidence>
<feature type="domain" description="FAD/NAD(P)-binding" evidence="14">
    <location>
        <begin position="12"/>
        <end position="285"/>
    </location>
</feature>
<evidence type="ECO:0000259" key="14">
    <source>
        <dbReference type="Pfam" id="PF07992"/>
    </source>
</evidence>
<evidence type="ECO:0000256" key="7">
    <source>
        <dbReference type="ARBA" id="ARBA00041541"/>
    </source>
</evidence>
<sequence>MGAQVSVPDGVHVVVVGGGFGGIAAAQQLRSAGFGFTLLDLRDSFHHNVAALRASVQPGFAQRTFIPYAETFGTSFLQGRVERVDPEGQLVVLQGGREVHYSHLILCTGSDGPFPGKFNTEASLQDGVTIQAADSVLVVGGGATGVEMAAEIKTEYPDKKVVLIHSRIGLADPLMAQSVRQQAKEVLLEKGVELVLDQKVSNLSELPLNRTQKNLQVRTDKGETLETDLVICCTGIRVNSGAYASSLAADGALKVNQYLQVEGFSNIFAVGDCADLREAKLAYHAGLHAYVAVSNIISSLSGKPLTPYRTGYVSMLLAMGRDDGVGQFNGVRLPRWLVALGKSRDLLLWKSWREMQQKQP</sequence>
<evidence type="ECO:0000256" key="3">
    <source>
        <dbReference type="ARBA" id="ARBA00022827"/>
    </source>
</evidence>
<dbReference type="GO" id="GO:0008637">
    <property type="term" value="P:apoptotic mitochondrial changes"/>
    <property type="evidence" value="ECO:0007669"/>
    <property type="project" value="TreeGrafter"/>
</dbReference>
<dbReference type="InterPro" id="IPR036188">
    <property type="entry name" value="FAD/NAD-bd_sf"/>
</dbReference>
<keyword evidence="2" id="KW-0285">Flavoprotein</keyword>
<evidence type="ECO:0000313" key="15">
    <source>
        <dbReference type="Ensembl" id="ENSPREP00000019091.1"/>
    </source>
</evidence>
<proteinExistence type="inferred from homology"/>
<protein>
    <recommendedName>
        <fullName evidence="6">Ferroptosis suppressor protein 1</fullName>
    </recommendedName>
    <alternativeName>
        <fullName evidence="7">Apoptosis-inducing factor homologous mitochondrion-associated inducer of death</fullName>
    </alternativeName>
    <alternativeName>
        <fullName evidence="8">p53-responsive gene 3 protein</fullName>
    </alternativeName>
</protein>
<evidence type="ECO:0000256" key="12">
    <source>
        <dbReference type="ARBA" id="ARBA00049479"/>
    </source>
</evidence>
<dbReference type="PRINTS" id="PR00411">
    <property type="entry name" value="PNDRDTASEI"/>
</dbReference>
<dbReference type="PANTHER" id="PTHR43735:SF3">
    <property type="entry name" value="FERROPTOSIS SUPPRESSOR PROTEIN 1"/>
    <property type="match status" value="1"/>
</dbReference>
<dbReference type="GeneTree" id="ENSGT00390000004582"/>
<reference evidence="16" key="1">
    <citation type="submission" date="2013-11" db="EMBL/GenBank/DDBJ databases">
        <title>The genomic landscape of the Guanapo guppy.</title>
        <authorList>
            <person name="Kuenstner A."/>
            <person name="Dreyer C."/>
        </authorList>
    </citation>
    <scope>NUCLEOTIDE SEQUENCE</scope>
    <source>
        <strain evidence="16">Guanapo</strain>
    </source>
</reference>
<dbReference type="PRINTS" id="PR00368">
    <property type="entry name" value="FADPNR"/>
</dbReference>
<evidence type="ECO:0000256" key="13">
    <source>
        <dbReference type="ARBA" id="ARBA00057036"/>
    </source>
</evidence>
<dbReference type="OMA" id="TWEIAPP"/>
<dbReference type="GO" id="GO:0005739">
    <property type="term" value="C:mitochondrion"/>
    <property type="evidence" value="ECO:0007669"/>
    <property type="project" value="TreeGrafter"/>
</dbReference>
<dbReference type="AlphaFoldDB" id="A0A3P9PB11"/>
<dbReference type="GO" id="GO:0050660">
    <property type="term" value="F:flavin adenine dinucleotide binding"/>
    <property type="evidence" value="ECO:0007669"/>
    <property type="project" value="TreeGrafter"/>
</dbReference>
<comment type="function">
    <text evidence="13">Putative FAD-dependent oxidoreductase.</text>
</comment>
<reference evidence="15" key="3">
    <citation type="submission" date="2025-09" db="UniProtKB">
        <authorList>
            <consortium name="Ensembl"/>
        </authorList>
    </citation>
    <scope>IDENTIFICATION</scope>
    <source>
        <strain evidence="15">Guanapo</strain>
    </source>
</reference>
<dbReference type="Proteomes" id="UP000242638">
    <property type="component" value="Unassembled WGS sequence"/>
</dbReference>
<dbReference type="InterPro" id="IPR023753">
    <property type="entry name" value="FAD/NAD-binding_dom"/>
</dbReference>
<evidence type="ECO:0000256" key="10">
    <source>
        <dbReference type="ARBA" id="ARBA00049236"/>
    </source>
</evidence>
<dbReference type="FunFam" id="3.50.50.100:FF:000006">
    <property type="entry name" value="apoptosis-inducing factor 2"/>
    <property type="match status" value="1"/>
</dbReference>
<reference evidence="15" key="2">
    <citation type="submission" date="2025-08" db="UniProtKB">
        <authorList>
            <consortium name="Ensembl"/>
        </authorList>
    </citation>
    <scope>IDENTIFICATION</scope>
    <source>
        <strain evidence="15">Guanapo</strain>
    </source>
</reference>
<comment type="catalytic activity">
    <reaction evidence="10">
        <text>ubiquinone-10 + NADH + H(+) = ubiquinol-10 + NAD(+)</text>
        <dbReference type="Rhea" id="RHEA:61984"/>
        <dbReference type="ChEBI" id="CHEBI:15378"/>
        <dbReference type="ChEBI" id="CHEBI:46245"/>
        <dbReference type="ChEBI" id="CHEBI:57540"/>
        <dbReference type="ChEBI" id="CHEBI:57945"/>
        <dbReference type="ChEBI" id="CHEBI:64183"/>
    </reaction>
    <physiologicalReaction direction="left-to-right" evidence="10">
        <dbReference type="Rhea" id="RHEA:61985"/>
    </physiologicalReaction>
</comment>
<evidence type="ECO:0000256" key="1">
    <source>
        <dbReference type="ARBA" id="ARBA00006442"/>
    </source>
</evidence>
<accession>A0A3P9PB11</accession>
<evidence type="ECO:0000256" key="5">
    <source>
        <dbReference type="ARBA" id="ARBA00037027"/>
    </source>
</evidence>
<evidence type="ECO:0000256" key="4">
    <source>
        <dbReference type="ARBA" id="ARBA00023002"/>
    </source>
</evidence>
<dbReference type="GO" id="GO:0043065">
    <property type="term" value="P:positive regulation of apoptotic process"/>
    <property type="evidence" value="ECO:0007669"/>
    <property type="project" value="TreeGrafter"/>
</dbReference>
<comment type="catalytic activity">
    <reaction evidence="12">
        <text>menaquinone-4 + NADH + H(+) = menaquinol-4 + NAD(+)</text>
        <dbReference type="Rhea" id="RHEA:74079"/>
        <dbReference type="ChEBI" id="CHEBI:15378"/>
        <dbReference type="ChEBI" id="CHEBI:57540"/>
        <dbReference type="ChEBI" id="CHEBI:57945"/>
        <dbReference type="ChEBI" id="CHEBI:78277"/>
        <dbReference type="ChEBI" id="CHEBI:193091"/>
    </reaction>
    <physiologicalReaction direction="left-to-right" evidence="12">
        <dbReference type="Rhea" id="RHEA:74080"/>
    </physiologicalReaction>
</comment>
<name>A0A3P9PB11_POERE</name>
<evidence type="ECO:0000313" key="16">
    <source>
        <dbReference type="Proteomes" id="UP000242638"/>
    </source>
</evidence>
<dbReference type="SUPFAM" id="SSF51905">
    <property type="entry name" value="FAD/NAD(P)-binding domain"/>
    <property type="match status" value="1"/>
</dbReference>
<dbReference type="GO" id="GO:0004174">
    <property type="term" value="F:electron-transferring-flavoprotein dehydrogenase activity"/>
    <property type="evidence" value="ECO:0007669"/>
    <property type="project" value="TreeGrafter"/>
</dbReference>
<dbReference type="Gene3D" id="3.50.50.100">
    <property type="match status" value="1"/>
</dbReference>
<evidence type="ECO:0000256" key="9">
    <source>
        <dbReference type="ARBA" id="ARBA00048412"/>
    </source>
</evidence>
<evidence type="ECO:0000256" key="2">
    <source>
        <dbReference type="ARBA" id="ARBA00022630"/>
    </source>
</evidence>
<keyword evidence="4" id="KW-0560">Oxidoreductase</keyword>
<dbReference type="PANTHER" id="PTHR43735">
    <property type="entry name" value="APOPTOSIS-INDUCING FACTOR 1"/>
    <property type="match status" value="1"/>
</dbReference>
<organism evidence="15 16">
    <name type="scientific">Poecilia reticulata</name>
    <name type="common">Guppy</name>
    <name type="synonym">Acanthophacelus reticulatus</name>
    <dbReference type="NCBI Taxonomy" id="8081"/>
    <lineage>
        <taxon>Eukaryota</taxon>
        <taxon>Metazoa</taxon>
        <taxon>Chordata</taxon>
        <taxon>Craniata</taxon>
        <taxon>Vertebrata</taxon>
        <taxon>Euteleostomi</taxon>
        <taxon>Actinopterygii</taxon>
        <taxon>Neopterygii</taxon>
        <taxon>Teleostei</taxon>
        <taxon>Neoteleostei</taxon>
        <taxon>Acanthomorphata</taxon>
        <taxon>Ovalentaria</taxon>
        <taxon>Atherinomorphae</taxon>
        <taxon>Cyprinodontiformes</taxon>
        <taxon>Poeciliidae</taxon>
        <taxon>Poeciliinae</taxon>
        <taxon>Poecilia</taxon>
    </lineage>
</organism>
<dbReference type="Ensembl" id="ENSPRET00000019297.1">
    <property type="protein sequence ID" value="ENSPREP00000019091.1"/>
    <property type="gene ID" value="ENSPREG00000012910.1"/>
</dbReference>
<evidence type="ECO:0000256" key="8">
    <source>
        <dbReference type="ARBA" id="ARBA00042318"/>
    </source>
</evidence>
<comment type="cofactor">
    <cofactor evidence="5">
        <name>6-hydroxy-FAD</name>
        <dbReference type="ChEBI" id="CHEBI:60470"/>
    </cofactor>
</comment>